<feature type="region of interest" description="Disordered" evidence="1">
    <location>
        <begin position="83"/>
        <end position="103"/>
    </location>
</feature>
<evidence type="ECO:0000256" key="1">
    <source>
        <dbReference type="SAM" id="MobiDB-lite"/>
    </source>
</evidence>
<name>A0ABS4RKA7_9BACI</name>
<dbReference type="EMBL" id="JAGIKZ010000038">
    <property type="protein sequence ID" value="MBP2243218.1"/>
    <property type="molecule type" value="Genomic_DNA"/>
</dbReference>
<feature type="compositionally biased region" description="Basic and acidic residues" evidence="1">
    <location>
        <begin position="83"/>
        <end position="98"/>
    </location>
</feature>
<evidence type="ECO:0000313" key="3">
    <source>
        <dbReference type="Proteomes" id="UP001519293"/>
    </source>
</evidence>
<accession>A0ABS4RKA7</accession>
<gene>
    <name evidence="2" type="ORF">J2Z40_003806</name>
</gene>
<sequence length="117" mass="13308">MFWHKKRKEKDSPSLHELKQQLNDLQASVQSLKNQKTEYHFHIDKVDINHPALDQLNFHLDQIDIEELSGALNVGNNFGVSIKDKNGENKHSAEEGKGIKTTKAGYSISLKNKEDKG</sequence>
<proteinExistence type="predicted"/>
<dbReference type="RefSeq" id="WP_083953977.1">
    <property type="nucleotide sequence ID" value="NZ_JAGIKZ010000038.1"/>
</dbReference>
<comment type="caution">
    <text evidence="2">The sequence shown here is derived from an EMBL/GenBank/DDBJ whole genome shotgun (WGS) entry which is preliminary data.</text>
</comment>
<keyword evidence="3" id="KW-1185">Reference proteome</keyword>
<organism evidence="2 3">
    <name type="scientific">Cytobacillus eiseniae</name>
    <dbReference type="NCBI Taxonomy" id="762947"/>
    <lineage>
        <taxon>Bacteria</taxon>
        <taxon>Bacillati</taxon>
        <taxon>Bacillota</taxon>
        <taxon>Bacilli</taxon>
        <taxon>Bacillales</taxon>
        <taxon>Bacillaceae</taxon>
        <taxon>Cytobacillus</taxon>
    </lineage>
</organism>
<dbReference type="Proteomes" id="UP001519293">
    <property type="component" value="Unassembled WGS sequence"/>
</dbReference>
<protein>
    <submittedName>
        <fullName evidence="2">Uncharacterized protein</fullName>
    </submittedName>
</protein>
<reference evidence="2 3" key="1">
    <citation type="submission" date="2021-03" db="EMBL/GenBank/DDBJ databases">
        <title>Genomic Encyclopedia of Type Strains, Phase IV (KMG-IV): sequencing the most valuable type-strain genomes for metagenomic binning, comparative biology and taxonomic classification.</title>
        <authorList>
            <person name="Goeker M."/>
        </authorList>
    </citation>
    <scope>NUCLEOTIDE SEQUENCE [LARGE SCALE GENOMIC DNA]</scope>
    <source>
        <strain evidence="2 3">DSM 26675</strain>
    </source>
</reference>
<evidence type="ECO:0000313" key="2">
    <source>
        <dbReference type="EMBL" id="MBP2243218.1"/>
    </source>
</evidence>